<protein>
    <recommendedName>
        <fullName evidence="4">Isoleucyl-tRNA synthetase</fullName>
    </recommendedName>
</protein>
<dbReference type="Proteomes" id="UP000829476">
    <property type="component" value="Chromosome"/>
</dbReference>
<keyword evidence="1" id="KW-0812">Transmembrane</keyword>
<name>A0ABY3YND1_9FLAO</name>
<dbReference type="EMBL" id="CP094326">
    <property type="protein sequence ID" value="UNY99335.1"/>
    <property type="molecule type" value="Genomic_DNA"/>
</dbReference>
<dbReference type="RefSeq" id="WP_242937735.1">
    <property type="nucleotide sequence ID" value="NZ_CP094326.1"/>
</dbReference>
<keyword evidence="1" id="KW-1133">Transmembrane helix</keyword>
<evidence type="ECO:0000313" key="3">
    <source>
        <dbReference type="Proteomes" id="UP000829476"/>
    </source>
</evidence>
<evidence type="ECO:0000313" key="2">
    <source>
        <dbReference type="EMBL" id="UNY99335.1"/>
    </source>
</evidence>
<gene>
    <name evidence="2" type="ORF">MQE36_03095</name>
</gene>
<sequence>MKRFLQILFIAIMVTMATGFYFKMNDDNLTGDRLVGIGVLAIAFILIPFFIYHRSKGKKIQDYMFTQENIDKMNNKKGDSTENQ</sequence>
<keyword evidence="3" id="KW-1185">Reference proteome</keyword>
<keyword evidence="1" id="KW-0472">Membrane</keyword>
<evidence type="ECO:0008006" key="4">
    <source>
        <dbReference type="Google" id="ProtNLM"/>
    </source>
</evidence>
<accession>A0ABY3YND1</accession>
<reference evidence="2 3" key="1">
    <citation type="journal article" date="2018" name="Int. J. Syst. Evol. Microbiol.">
        <title>Zhouia spongiae sp. nov., isolated from a marine sponge.</title>
        <authorList>
            <person name="Zhuang L."/>
            <person name="Lin B."/>
            <person name="Qin F."/>
            <person name="Luo L."/>
        </authorList>
    </citation>
    <scope>NUCLEOTIDE SEQUENCE [LARGE SCALE GENOMIC DNA]</scope>
    <source>
        <strain evidence="2 3">HN-Y44</strain>
    </source>
</reference>
<organism evidence="2 3">
    <name type="scientific">Zhouia spongiae</name>
    <dbReference type="NCBI Taxonomy" id="2202721"/>
    <lineage>
        <taxon>Bacteria</taxon>
        <taxon>Pseudomonadati</taxon>
        <taxon>Bacteroidota</taxon>
        <taxon>Flavobacteriia</taxon>
        <taxon>Flavobacteriales</taxon>
        <taxon>Flavobacteriaceae</taxon>
        <taxon>Zhouia</taxon>
    </lineage>
</organism>
<proteinExistence type="predicted"/>
<feature type="transmembrane region" description="Helical" evidence="1">
    <location>
        <begin position="35"/>
        <end position="52"/>
    </location>
</feature>
<evidence type="ECO:0000256" key="1">
    <source>
        <dbReference type="SAM" id="Phobius"/>
    </source>
</evidence>